<proteinExistence type="predicted"/>
<accession>A0A8T9SXY0</accession>
<dbReference type="EMBL" id="CP095053">
    <property type="protein sequence ID" value="UOR05583.1"/>
    <property type="molecule type" value="Genomic_DNA"/>
</dbReference>
<dbReference type="KEGG" id="haei:MUN82_00440"/>
<evidence type="ECO:0000256" key="1">
    <source>
        <dbReference type="SAM" id="Phobius"/>
    </source>
</evidence>
<feature type="transmembrane region" description="Helical" evidence="1">
    <location>
        <begin position="12"/>
        <end position="33"/>
    </location>
</feature>
<organism evidence="2 3">
    <name type="scientific">Hymenobacter aerilatus</name>
    <dbReference type="NCBI Taxonomy" id="2932251"/>
    <lineage>
        <taxon>Bacteria</taxon>
        <taxon>Pseudomonadati</taxon>
        <taxon>Bacteroidota</taxon>
        <taxon>Cytophagia</taxon>
        <taxon>Cytophagales</taxon>
        <taxon>Hymenobacteraceae</taxon>
        <taxon>Hymenobacter</taxon>
    </lineage>
</organism>
<name>A0A8T9SXY0_9BACT</name>
<sequence>MKRRFSLRKVLSTGVLTGCIILSSILVVVFITGDAGVTQYLLNSVEARALTKRTTTFDRLALKTLYRLLLLGGQLQYPRATQFLAHYCRGQGDTLYFDAQQLLQNADVQKAVQQRKKAITFRRQPQRNPSHYVVSRTNWDLYYTFDLLFIKRQHDRIIFFDQYYFQPITRRSRTPFQVGKIHCHLNDGLIHVAYPEARMFVAYGEATLAKK</sequence>
<gene>
    <name evidence="2" type="ORF">MUN82_00440</name>
</gene>
<evidence type="ECO:0000313" key="3">
    <source>
        <dbReference type="Proteomes" id="UP000829925"/>
    </source>
</evidence>
<keyword evidence="1" id="KW-0812">Transmembrane</keyword>
<dbReference type="AlphaFoldDB" id="A0A8T9SXY0"/>
<dbReference type="Proteomes" id="UP000829925">
    <property type="component" value="Chromosome"/>
</dbReference>
<protein>
    <submittedName>
        <fullName evidence="2">Uncharacterized protein</fullName>
    </submittedName>
</protein>
<keyword evidence="1" id="KW-1133">Transmembrane helix</keyword>
<keyword evidence="1" id="KW-0472">Membrane</keyword>
<reference evidence="2 3" key="1">
    <citation type="submission" date="2022-04" db="EMBL/GenBank/DDBJ databases">
        <title>Hymenobacter sp. isolated from the air.</title>
        <authorList>
            <person name="Won M."/>
            <person name="Lee C.-M."/>
            <person name="Woen H.-Y."/>
            <person name="Kwon S.-W."/>
        </authorList>
    </citation>
    <scope>NUCLEOTIDE SEQUENCE [LARGE SCALE GENOMIC DNA]</scope>
    <source>
        <strain evidence="3">5413 J-13</strain>
    </source>
</reference>
<evidence type="ECO:0000313" key="2">
    <source>
        <dbReference type="EMBL" id="UOR05583.1"/>
    </source>
</evidence>
<dbReference type="RefSeq" id="WP_245093868.1">
    <property type="nucleotide sequence ID" value="NZ_CP095053.1"/>
</dbReference>
<keyword evidence="3" id="KW-1185">Reference proteome</keyword>